<proteinExistence type="inferred from homology"/>
<evidence type="ECO:0000256" key="1">
    <source>
        <dbReference type="ARBA" id="ARBA00022490"/>
    </source>
</evidence>
<dbReference type="Pfam" id="PF05091">
    <property type="entry name" value="eIF-3_zeta"/>
    <property type="match status" value="1"/>
</dbReference>
<feature type="compositionally biased region" description="Basic and acidic residues" evidence="9">
    <location>
        <begin position="696"/>
        <end position="710"/>
    </location>
</feature>
<dbReference type="GO" id="GO:0006281">
    <property type="term" value="P:DNA repair"/>
    <property type="evidence" value="ECO:0007669"/>
    <property type="project" value="UniProtKB-KW"/>
</dbReference>
<dbReference type="GO" id="GO:0003743">
    <property type="term" value="F:translation initiation factor activity"/>
    <property type="evidence" value="ECO:0007669"/>
    <property type="project" value="UniProtKB-UniRule"/>
</dbReference>
<evidence type="ECO:0000256" key="3">
    <source>
        <dbReference type="ARBA" id="ARBA00022763"/>
    </source>
</evidence>
<evidence type="ECO:0000256" key="6">
    <source>
        <dbReference type="ARBA" id="ARBA00023204"/>
    </source>
</evidence>
<feature type="compositionally biased region" description="Acidic residues" evidence="9">
    <location>
        <begin position="567"/>
        <end position="590"/>
    </location>
</feature>
<dbReference type="FunFam" id="3.60.15.10:FF:000038">
    <property type="entry name" value="DNA cross-link repair protein pso2/snm1"/>
    <property type="match status" value="1"/>
</dbReference>
<feature type="region of interest" description="RNA gate" evidence="8">
    <location>
        <begin position="312"/>
        <end position="326"/>
    </location>
</feature>
<protein>
    <recommendedName>
        <fullName evidence="8">Eukaryotic translation initiation factor 3 subunit D</fullName>
        <shortName evidence="8">eIF3d</shortName>
    </recommendedName>
</protein>
<comment type="function">
    <text evidence="8">mRNA cap-binding component of the eukaryotic translation initiation factor 3 (eIF-3) complex, which is involved in protein synthesis of a specialized repertoire of mRNAs and, together with other initiation factors, stimulates binding of mRNA and methionyl-tRNAi to the 40S ribosome. The eIF-3 complex specifically targets and initiates translation of a subset of mRNAs involved in cell proliferation. In the eIF-3 complex, eif3d specifically recognizes and binds the 7-methylguanosine cap of a subset of mRNAs.</text>
</comment>
<feature type="compositionally biased region" description="Low complexity" evidence="9">
    <location>
        <begin position="1368"/>
        <end position="1382"/>
    </location>
</feature>
<name>A0A446B9V6_9PEZI</name>
<evidence type="ECO:0000256" key="9">
    <source>
        <dbReference type="SAM" id="MobiDB-lite"/>
    </source>
</evidence>
<evidence type="ECO:0000313" key="12">
    <source>
        <dbReference type="Proteomes" id="UP000289323"/>
    </source>
</evidence>
<keyword evidence="6" id="KW-0234">DNA repair</keyword>
<dbReference type="SUPFAM" id="SSF56281">
    <property type="entry name" value="Metallo-hydrolase/oxidoreductase"/>
    <property type="match status" value="1"/>
</dbReference>
<dbReference type="GO" id="GO:0001732">
    <property type="term" value="P:formation of cytoplasmic translation initiation complex"/>
    <property type="evidence" value="ECO:0007669"/>
    <property type="project" value="UniProtKB-UniRule"/>
</dbReference>
<dbReference type="GO" id="GO:0033290">
    <property type="term" value="C:eukaryotic 48S preinitiation complex"/>
    <property type="evidence" value="ECO:0007669"/>
    <property type="project" value="UniProtKB-UniRule"/>
</dbReference>
<comment type="subcellular location">
    <subcellularLocation>
        <location evidence="8">Cytoplasm</location>
    </subcellularLocation>
</comment>
<feature type="region of interest" description="Disordered" evidence="9">
    <location>
        <begin position="1228"/>
        <end position="1248"/>
    </location>
</feature>
<sequence>MAEPAPGLSPLVDLINSLPDPDGTWGPPVTTETTLNGVPYAPFSKSDKLGRMADWTDSKDGRDGRGRQQYNRNYRDQQVYGAGSASLFAAPMAEDEASFSVVSNVRDTGKARFGRGAVFTRGRGQRGGARQDARAGGRQQLQRQGRAGQQYGSGYDGRGGARQGGGARARRFGWKDYDKPARSRDASINIKPDWKLLEEIDFNRLSKLNLDADDGEDIDSYGFLYYYDRSFDKQPVKSAERKLAVVDRAVYNVTTSSDPIIQELAEKDEATIFATDSILSMLMCAPRSVYPWDIVILRQGNKVFLDKRDNAALDMVTVNENAADAPLEASEGSKESINQPAALAEEATYINHNFANQVVIESETQKVDMAHENPFYSASHETEPPASKAYKYRRFDLSTSEEDPTYLIVRTELDAVQKNAISGEDQFVTVHALNEFDNKAQGSGGALDWRTKLVTQRGAVVATEMKNNSCKLARWTVQSILAKADVMKLGFVSRVSPKVNDKHVILGVVGWKPRDFASQMNLQLSNGWGIVRTIADMCLQRDEGKYVLVKDPNKSILRLYEVPAGGLDEDDEVAEGEQEAEADAEAEAEEPSPKTQPKQKPKPNQSILSFFKKEAAPAGTRDADDGLFIGGGAAAAAAGELWPVGEDEDSCEGGGGGLAGLEAGDGDDTVEGMGDGEGVEDLYGASPPRKGGSGGREGEEERFNEVEGSVKRRKVMSAGLGGGSGSELGLEGSRSSSAAVEGPAVATRRPVEKKRAKKAGNPFLDDDSSDDDEENNKENEPSATDRVRSPPPVFDDPYEQDPCSRPARLTSGESGSREVPLLRQQTSGADSAGGDSAERPDSGVVGPTEDEEFTGEELLAMRYMEEQARLEAEAEGEEYTGLNSEGNDEPMTESCPVCNGSLAGATPDQATAHVNSCLDGNPTPLPRPPGDVIEAEAAIVGKRFAKAAVARPGQPNPISLGDDAGEGSASSAFTKLMSGHAEDAAWATAAAAENASRGMPAYKRTCPFYKIMPGFSICVDAFRYGAVEGCQAYFLSHFHSDHYIGLTASWTHGPIYCSKVTGSLVKSQLKTAAKYVVELEFEKTVPVPQTNGVTVTMIPANHCPGSSLFLFEKTTGGRTQRILHCGDFRACPAHVEHPKLRPETVDAISGRTKQQKIDVCYLDTTYLNPRYSFPPQDEVVDACAELCAQLNKGLLADDDREWDALLRRRERGTNGSAGTESVTKFFTATASSSSASPAQQPTPPPPDNAFTALNGKPHNPNRLLVVCGTYSIGKERICVAIAKALRSKIYATPAKIRMCAQLDDAELSALLTPNPSEAQVHMQMLMEIRAETLAEYLAPFKARGEFARIVGIRPSGWNYRPPPRVLRTNKNNNNSTATATAKGSLANLSPTALPTAQLLHGPRWRTHFTARDLAPQRGSSREALCLAVPYSEHSSFRELALFVMALRIERVVPTVNVGSEAARRRMKGWIDRWLAERRRGGFVRVLKGGGEENGTGEVVLWEGKDGRGGGVYW</sequence>
<evidence type="ECO:0000256" key="2">
    <source>
        <dbReference type="ARBA" id="ARBA00022540"/>
    </source>
</evidence>
<feature type="region of interest" description="Disordered" evidence="9">
    <location>
        <begin position="567"/>
        <end position="604"/>
    </location>
</feature>
<keyword evidence="5 8" id="KW-0648">Protein biosynthesis</keyword>
<feature type="region of interest" description="Disordered" evidence="9">
    <location>
        <begin position="1"/>
        <end position="72"/>
    </location>
</feature>
<dbReference type="GO" id="GO:0016282">
    <property type="term" value="C:eukaryotic 43S preinitiation complex"/>
    <property type="evidence" value="ECO:0007669"/>
    <property type="project" value="UniProtKB-UniRule"/>
</dbReference>
<dbReference type="Gene3D" id="3.40.50.12650">
    <property type="match status" value="1"/>
</dbReference>
<feature type="region of interest" description="Disordered" evidence="9">
    <location>
        <begin position="120"/>
        <end position="167"/>
    </location>
</feature>
<dbReference type="HAMAP" id="MF_03003">
    <property type="entry name" value="eIF3d"/>
    <property type="match status" value="1"/>
</dbReference>
<keyword evidence="1 8" id="KW-0963">Cytoplasm</keyword>
<dbReference type="GO" id="GO:0005852">
    <property type="term" value="C:eukaryotic translation initiation factor 3 complex"/>
    <property type="evidence" value="ECO:0007669"/>
    <property type="project" value="UniProtKB-UniRule"/>
</dbReference>
<keyword evidence="7" id="KW-0539">Nucleus</keyword>
<gene>
    <name evidence="11" type="ORF">TT172_LOCUS1684</name>
</gene>
<accession>A0A446B9V6</accession>
<dbReference type="Gene3D" id="3.60.15.10">
    <property type="entry name" value="Ribonuclease Z/Hydroxyacylglutathione hydrolase-like"/>
    <property type="match status" value="1"/>
</dbReference>
<dbReference type="Pfam" id="PF07522">
    <property type="entry name" value="DRMBL"/>
    <property type="match status" value="1"/>
</dbReference>
<evidence type="ECO:0000256" key="5">
    <source>
        <dbReference type="ARBA" id="ARBA00022917"/>
    </source>
</evidence>
<dbReference type="PANTHER" id="PTHR12399">
    <property type="entry name" value="EUKARYOTIC TRANSLATION INITIATION FACTOR 3 SUBUNIT 7"/>
    <property type="match status" value="1"/>
</dbReference>
<feature type="region of interest" description="Disordered" evidence="9">
    <location>
        <begin position="871"/>
        <end position="893"/>
    </location>
</feature>
<dbReference type="PANTHER" id="PTHR12399:SF0">
    <property type="entry name" value="EUKARYOTIC TRANSLATION INITIATION FACTOR 3 SUBUNIT D"/>
    <property type="match status" value="1"/>
</dbReference>
<feature type="compositionally biased region" description="Gly residues" evidence="9">
    <location>
        <begin position="154"/>
        <end position="167"/>
    </location>
</feature>
<dbReference type="GO" id="GO:0002191">
    <property type="term" value="P:cap-dependent translational initiation"/>
    <property type="evidence" value="ECO:0007669"/>
    <property type="project" value="UniProtKB-UniRule"/>
</dbReference>
<keyword evidence="2 8" id="KW-0396">Initiation factor</keyword>
<evidence type="ECO:0000259" key="10">
    <source>
        <dbReference type="Pfam" id="PF07522"/>
    </source>
</evidence>
<keyword evidence="3" id="KW-0227">DNA damage</keyword>
<feature type="region of interest" description="Disordered" evidence="9">
    <location>
        <begin position="1361"/>
        <end position="1384"/>
    </location>
</feature>
<feature type="compositionally biased region" description="Low complexity" evidence="9">
    <location>
        <begin position="727"/>
        <end position="739"/>
    </location>
</feature>
<dbReference type="CDD" id="cd16273">
    <property type="entry name" value="SNM1A-1C-like_MBL-fold"/>
    <property type="match status" value="1"/>
</dbReference>
<comment type="similarity">
    <text evidence="8">Belongs to the eIF-3 subunit D family.</text>
</comment>
<feature type="compositionally biased region" description="Low complexity" evidence="9">
    <location>
        <begin position="136"/>
        <end position="153"/>
    </location>
</feature>
<dbReference type="EMBL" id="OUUZ01000001">
    <property type="protein sequence ID" value="SPQ19265.1"/>
    <property type="molecule type" value="Genomic_DNA"/>
</dbReference>
<evidence type="ECO:0000313" key="11">
    <source>
        <dbReference type="EMBL" id="SPQ19265.1"/>
    </source>
</evidence>
<keyword evidence="4" id="KW-0694">RNA-binding</keyword>
<feature type="domain" description="DNA repair metallo-beta-lactamase" evidence="10">
    <location>
        <begin position="1306"/>
        <end position="1458"/>
    </location>
</feature>
<feature type="compositionally biased region" description="Basic and acidic residues" evidence="9">
    <location>
        <begin position="776"/>
        <end position="788"/>
    </location>
</feature>
<dbReference type="InterPro" id="IPR036866">
    <property type="entry name" value="RibonucZ/Hydroxyglut_hydro"/>
</dbReference>
<feature type="region of interest" description="Disordered" evidence="9">
    <location>
        <begin position="644"/>
        <end position="856"/>
    </location>
</feature>
<dbReference type="InterPro" id="IPR007783">
    <property type="entry name" value="eIF3d"/>
</dbReference>
<dbReference type="Proteomes" id="UP000289323">
    <property type="component" value="Unassembled WGS sequence"/>
</dbReference>
<comment type="subunit">
    <text evidence="8">Component of the eukaryotic translation initiation factor 3 (eIF-3) complex.</text>
</comment>
<reference evidence="11 12" key="1">
    <citation type="submission" date="2018-04" db="EMBL/GenBank/DDBJ databases">
        <authorList>
            <person name="Huttner S."/>
            <person name="Dainat J."/>
        </authorList>
    </citation>
    <scope>NUCLEOTIDE SEQUENCE [LARGE SCALE GENOMIC DNA]</scope>
</reference>
<dbReference type="InterPro" id="IPR011084">
    <property type="entry name" value="DRMBL"/>
</dbReference>
<dbReference type="GO" id="GO:0098808">
    <property type="term" value="F:mRNA cap binding"/>
    <property type="evidence" value="ECO:0007669"/>
    <property type="project" value="UniProtKB-UniRule"/>
</dbReference>
<feature type="compositionally biased region" description="Acidic residues" evidence="9">
    <location>
        <begin position="764"/>
        <end position="775"/>
    </location>
</feature>
<evidence type="ECO:0000256" key="4">
    <source>
        <dbReference type="ARBA" id="ARBA00022884"/>
    </source>
</evidence>
<feature type="compositionally biased region" description="Basic and acidic residues" evidence="9">
    <location>
        <begin position="45"/>
        <end position="66"/>
    </location>
</feature>
<feature type="compositionally biased region" description="Low complexity" evidence="9">
    <location>
        <begin position="1228"/>
        <end position="1239"/>
    </location>
</feature>
<organism evidence="11 12">
    <name type="scientific">Thermothielavioides terrestris</name>
    <dbReference type="NCBI Taxonomy" id="2587410"/>
    <lineage>
        <taxon>Eukaryota</taxon>
        <taxon>Fungi</taxon>
        <taxon>Dikarya</taxon>
        <taxon>Ascomycota</taxon>
        <taxon>Pezizomycotina</taxon>
        <taxon>Sordariomycetes</taxon>
        <taxon>Sordariomycetidae</taxon>
        <taxon>Sordariales</taxon>
        <taxon>Chaetomiaceae</taxon>
        <taxon>Thermothielavioides</taxon>
    </lineage>
</organism>
<evidence type="ECO:0000256" key="7">
    <source>
        <dbReference type="ARBA" id="ARBA00023242"/>
    </source>
</evidence>
<evidence type="ECO:0000256" key="8">
    <source>
        <dbReference type="HAMAP-Rule" id="MF_03003"/>
    </source>
</evidence>
<comment type="domain">
    <text evidence="8">The RNA gate region regulates mRNA cap recognition to prevent promiscuous mRNA-binding before assembly of eif3d into the full eukaryotic translation initiation factor 3 (eIF-3) complex.</text>
</comment>